<keyword evidence="3" id="KW-1185">Reference proteome</keyword>
<protein>
    <submittedName>
        <fullName evidence="2">Uncharacterized protein</fullName>
    </submittedName>
</protein>
<proteinExistence type="predicted"/>
<name>A0ABP6VDN9_9PSEU</name>
<keyword evidence="1" id="KW-1133">Transmembrane helix</keyword>
<organism evidence="2 3">
    <name type="scientific">Amycolatopsis ultiminotia</name>
    <dbReference type="NCBI Taxonomy" id="543629"/>
    <lineage>
        <taxon>Bacteria</taxon>
        <taxon>Bacillati</taxon>
        <taxon>Actinomycetota</taxon>
        <taxon>Actinomycetes</taxon>
        <taxon>Pseudonocardiales</taxon>
        <taxon>Pseudonocardiaceae</taxon>
        <taxon>Amycolatopsis</taxon>
    </lineage>
</organism>
<evidence type="ECO:0000313" key="3">
    <source>
        <dbReference type="Proteomes" id="UP001500689"/>
    </source>
</evidence>
<evidence type="ECO:0000256" key="1">
    <source>
        <dbReference type="SAM" id="Phobius"/>
    </source>
</evidence>
<reference evidence="3" key="1">
    <citation type="journal article" date="2019" name="Int. J. Syst. Evol. Microbiol.">
        <title>The Global Catalogue of Microorganisms (GCM) 10K type strain sequencing project: providing services to taxonomists for standard genome sequencing and annotation.</title>
        <authorList>
            <consortium name="The Broad Institute Genomics Platform"/>
            <consortium name="The Broad Institute Genome Sequencing Center for Infectious Disease"/>
            <person name="Wu L."/>
            <person name="Ma J."/>
        </authorList>
    </citation>
    <scope>NUCLEOTIDE SEQUENCE [LARGE SCALE GENOMIC DNA]</scope>
    <source>
        <strain evidence="3">JCM 16898</strain>
    </source>
</reference>
<comment type="caution">
    <text evidence="2">The sequence shown here is derived from an EMBL/GenBank/DDBJ whole genome shotgun (WGS) entry which is preliminary data.</text>
</comment>
<sequence>MLGWLVLGSLVLVLVLVLVLGWLVLGSLVLVLGWRWIHDFWSVGTGFPGARLAAAERPVSDSRLWARGSGLAG</sequence>
<keyword evidence="1" id="KW-0812">Transmembrane</keyword>
<keyword evidence="1" id="KW-0472">Membrane</keyword>
<accession>A0ABP6VDN9</accession>
<feature type="transmembrane region" description="Helical" evidence="1">
    <location>
        <begin position="6"/>
        <end position="32"/>
    </location>
</feature>
<dbReference type="EMBL" id="BAAAZN010000002">
    <property type="protein sequence ID" value="GAA3532075.1"/>
    <property type="molecule type" value="Genomic_DNA"/>
</dbReference>
<evidence type="ECO:0000313" key="2">
    <source>
        <dbReference type="EMBL" id="GAA3532075.1"/>
    </source>
</evidence>
<dbReference type="Proteomes" id="UP001500689">
    <property type="component" value="Unassembled WGS sequence"/>
</dbReference>
<gene>
    <name evidence="2" type="ORF">GCM10022222_14120</name>
</gene>